<proteinExistence type="predicted"/>
<evidence type="ECO:0000313" key="1">
    <source>
        <dbReference type="EMBL" id="GAA0668817.1"/>
    </source>
</evidence>
<evidence type="ECO:0008006" key="3">
    <source>
        <dbReference type="Google" id="ProtNLM"/>
    </source>
</evidence>
<organism evidence="1 2">
    <name type="scientific">Streptomyces thermocarboxydovorans</name>
    <dbReference type="NCBI Taxonomy" id="59298"/>
    <lineage>
        <taxon>Bacteria</taxon>
        <taxon>Bacillati</taxon>
        <taxon>Actinomycetota</taxon>
        <taxon>Actinomycetes</taxon>
        <taxon>Kitasatosporales</taxon>
        <taxon>Streptomycetaceae</taxon>
        <taxon>Streptomyces</taxon>
    </lineage>
</organism>
<sequence length="300" mass="33362">MVPSTHEASHRLFHDHPEALAPVFEALGLPPPSKEDFGALSPDATEVRPLERRVDTVLAYEPPMGEHFLVAIEAQTKKDPQKAKSWAYYVAYLQAKYDLPVLLVPVCRDRCTAAWAMCPFVCTAGPWTTQITRPFVLGPQTVPFFTDESAVAQRPALAALAAIVHSENRRVEAILETVARGFMSFTPHLTEYWLEVVEIGLENTPTKAKWRTLVRNVITHFPGHRTLFEDTYLEGKAEGTAEGTALGEAKGVLRVLEVRGIPVSDEVRERIGSCTDLEVVNDWLDRAGTVDRAEDLFTDV</sequence>
<dbReference type="Proteomes" id="UP001500724">
    <property type="component" value="Unassembled WGS sequence"/>
</dbReference>
<dbReference type="RefSeq" id="WP_344007037.1">
    <property type="nucleotide sequence ID" value="NZ_BAAAGU010000082.1"/>
</dbReference>
<protein>
    <recommendedName>
        <fullName evidence="3">Transposase (putative) YhgA-like domain-containing protein</fullName>
    </recommendedName>
</protein>
<dbReference type="PANTHER" id="PTHR34613:SF1">
    <property type="entry name" value="SLL6017 PROTEIN"/>
    <property type="match status" value="1"/>
</dbReference>
<gene>
    <name evidence="1" type="ORF">GCM10009535_55890</name>
</gene>
<comment type="caution">
    <text evidence="1">The sequence shown here is derived from an EMBL/GenBank/DDBJ whole genome shotgun (WGS) entry which is preliminary data.</text>
</comment>
<keyword evidence="2" id="KW-1185">Reference proteome</keyword>
<dbReference type="PANTHER" id="PTHR34613">
    <property type="entry name" value="SLL0800 PROTEIN"/>
    <property type="match status" value="1"/>
</dbReference>
<dbReference type="EMBL" id="BAAAGU010000082">
    <property type="protein sequence ID" value="GAA0668817.1"/>
    <property type="molecule type" value="Genomic_DNA"/>
</dbReference>
<evidence type="ECO:0000313" key="2">
    <source>
        <dbReference type="Proteomes" id="UP001500724"/>
    </source>
</evidence>
<reference evidence="1 2" key="1">
    <citation type="journal article" date="2019" name="Int. J. Syst. Evol. Microbiol.">
        <title>The Global Catalogue of Microorganisms (GCM) 10K type strain sequencing project: providing services to taxonomists for standard genome sequencing and annotation.</title>
        <authorList>
            <consortium name="The Broad Institute Genomics Platform"/>
            <consortium name="The Broad Institute Genome Sequencing Center for Infectious Disease"/>
            <person name="Wu L."/>
            <person name="Ma J."/>
        </authorList>
    </citation>
    <scope>NUCLEOTIDE SEQUENCE [LARGE SCALE GENOMIC DNA]</scope>
    <source>
        <strain evidence="1 2">JCM 10367</strain>
    </source>
</reference>
<name>A0ABN1HV14_9ACTN</name>
<accession>A0ABN1HV14</accession>